<gene>
    <name evidence="5" type="ORF">QBC46DRAFT_351660</name>
</gene>
<comment type="caution">
    <text evidence="5">The sequence shown here is derived from an EMBL/GenBank/DDBJ whole genome shotgun (WGS) entry which is preliminary data.</text>
</comment>
<feature type="compositionally biased region" description="Basic and acidic residues" evidence="4">
    <location>
        <begin position="24"/>
        <end position="33"/>
    </location>
</feature>
<feature type="compositionally biased region" description="Acidic residues" evidence="4">
    <location>
        <begin position="668"/>
        <end position="679"/>
    </location>
</feature>
<dbReference type="GO" id="GO:0000127">
    <property type="term" value="C:transcription factor TFIIIC complex"/>
    <property type="evidence" value="ECO:0007669"/>
    <property type="project" value="TreeGrafter"/>
</dbReference>
<evidence type="ECO:0000256" key="3">
    <source>
        <dbReference type="ARBA" id="ARBA00023242"/>
    </source>
</evidence>
<feature type="compositionally biased region" description="Polar residues" evidence="4">
    <location>
        <begin position="90"/>
        <end position="99"/>
    </location>
</feature>
<evidence type="ECO:0000256" key="1">
    <source>
        <dbReference type="ARBA" id="ARBA00004123"/>
    </source>
</evidence>
<keyword evidence="2" id="KW-0804">Transcription</keyword>
<dbReference type="GO" id="GO:0005634">
    <property type="term" value="C:nucleus"/>
    <property type="evidence" value="ECO:0007669"/>
    <property type="project" value="UniProtKB-SubCell"/>
</dbReference>
<feature type="region of interest" description="Disordered" evidence="4">
    <location>
        <begin position="1"/>
        <end position="105"/>
    </location>
</feature>
<comment type="subcellular location">
    <subcellularLocation>
        <location evidence="1">Nucleus</location>
    </subcellularLocation>
</comment>
<feature type="compositionally biased region" description="Acidic residues" evidence="4">
    <location>
        <begin position="34"/>
        <end position="66"/>
    </location>
</feature>
<dbReference type="PANTHER" id="PTHR15052">
    <property type="entry name" value="RNA POLYMERASE III TRANSCRIPTION INITIATION FACTOR COMPLEX SUBUNIT"/>
    <property type="match status" value="1"/>
</dbReference>
<dbReference type="InterPro" id="IPR015943">
    <property type="entry name" value="WD40/YVTN_repeat-like_dom_sf"/>
</dbReference>
<dbReference type="AlphaFoldDB" id="A0AAN6NCK1"/>
<evidence type="ECO:0000256" key="2">
    <source>
        <dbReference type="ARBA" id="ARBA00023163"/>
    </source>
</evidence>
<dbReference type="EMBL" id="MU853767">
    <property type="protein sequence ID" value="KAK3943285.1"/>
    <property type="molecule type" value="Genomic_DNA"/>
</dbReference>
<evidence type="ECO:0000313" key="6">
    <source>
        <dbReference type="Proteomes" id="UP001303473"/>
    </source>
</evidence>
<sequence length="731" mass="82022">MRLRRGTRKQYVDAPIIDGDDEEPIRAIKRHSDDEDFEAEANADLNQEDDKDDEQNDAISDGDDNVVQDGEAREEAGRSGKKQQPQQQQRNIVGGTSQVRKGFHDIPNYPLESRIVTRIYTGPLRRYARYSALRDCMYGPEYERIKMIWDLENRWADFPSLPPKFPPRHASGILPSPWLPAKFELMQRERASRWYRDYKANYSELQRSHTLPAETGMPLIPGWNEGDLVCRLGPCGKQKDFTLKQGSSMLLTSADLPVDDADAKDTEPSGWMVNVGGIPLAIAWAPLSSRDTQILAVASIPSADQVAGGNSGDGDSKSTGCIQFWEFVGERREQGGLACPSRRAPRLLVAKYFSWGRPKRLQWCPVPMDSVSDEYGLLAVICGDGMARVLDVNKVPNTSDIHYEWIESAGVTLGMENEYKVEATCLTWVNTNRIALGHSDGSITLWSIYPRRLLQRLSVHTNYVIDICSAYPSHPYLIASVPVGGCTTLTDFSQPSSELTFSSVPALNFQPNLLCWNETMQGFLAVYPSSTPNTTIAFLHHRFFCQARSICTGPNTLTCVSAGFSHPFVLVGCADGSMFSCNAMQKLFKQKGEPFRKLRIFEHEYRPLDKGTVKGAARILHGFLPEANADPRSEVRKEIDKRKKAEQKKKTTASGKKKGRPKKKVAGQEEEEEEEEEEIKDPSELLSSRQITHEPFTRFTTVQWNPNLYFSCWAAFAMASGIIKVMDLGVQ</sequence>
<dbReference type="PANTHER" id="PTHR15052:SF2">
    <property type="entry name" value="GENERAL TRANSCRIPTION FACTOR 3C POLYPEPTIDE 2"/>
    <property type="match status" value="1"/>
</dbReference>
<protein>
    <submittedName>
        <fullName evidence="5">Uncharacterized protein</fullName>
    </submittedName>
</protein>
<reference evidence="6" key="1">
    <citation type="journal article" date="2023" name="Mol. Phylogenet. Evol.">
        <title>Genome-scale phylogeny and comparative genomics of the fungal order Sordariales.</title>
        <authorList>
            <person name="Hensen N."/>
            <person name="Bonometti L."/>
            <person name="Westerberg I."/>
            <person name="Brannstrom I.O."/>
            <person name="Guillou S."/>
            <person name="Cros-Aarteil S."/>
            <person name="Calhoun S."/>
            <person name="Haridas S."/>
            <person name="Kuo A."/>
            <person name="Mondo S."/>
            <person name="Pangilinan J."/>
            <person name="Riley R."/>
            <person name="LaButti K."/>
            <person name="Andreopoulos B."/>
            <person name="Lipzen A."/>
            <person name="Chen C."/>
            <person name="Yan M."/>
            <person name="Daum C."/>
            <person name="Ng V."/>
            <person name="Clum A."/>
            <person name="Steindorff A."/>
            <person name="Ohm R.A."/>
            <person name="Martin F."/>
            <person name="Silar P."/>
            <person name="Natvig D.O."/>
            <person name="Lalanne C."/>
            <person name="Gautier V."/>
            <person name="Ament-Velasquez S.L."/>
            <person name="Kruys A."/>
            <person name="Hutchinson M.I."/>
            <person name="Powell A.J."/>
            <person name="Barry K."/>
            <person name="Miller A.N."/>
            <person name="Grigoriev I.V."/>
            <person name="Debuchy R."/>
            <person name="Gladieux P."/>
            <person name="Hiltunen Thoren M."/>
            <person name="Johannesson H."/>
        </authorList>
    </citation>
    <scope>NUCLEOTIDE SEQUENCE [LARGE SCALE GENOMIC DNA]</scope>
    <source>
        <strain evidence="6">CBS 340.73</strain>
    </source>
</reference>
<accession>A0AAN6NCK1</accession>
<feature type="region of interest" description="Disordered" evidence="4">
    <location>
        <begin position="631"/>
        <end position="687"/>
    </location>
</feature>
<evidence type="ECO:0000256" key="4">
    <source>
        <dbReference type="SAM" id="MobiDB-lite"/>
    </source>
</evidence>
<dbReference type="InterPro" id="IPR036322">
    <property type="entry name" value="WD40_repeat_dom_sf"/>
</dbReference>
<proteinExistence type="predicted"/>
<dbReference type="Gene3D" id="2.130.10.10">
    <property type="entry name" value="YVTN repeat-like/Quinoprotein amine dehydrogenase"/>
    <property type="match status" value="1"/>
</dbReference>
<dbReference type="SUPFAM" id="SSF50978">
    <property type="entry name" value="WD40 repeat-like"/>
    <property type="match status" value="1"/>
</dbReference>
<name>A0AAN6NCK1_9PEZI</name>
<dbReference type="InterPro" id="IPR052416">
    <property type="entry name" value="GTF3C_component"/>
</dbReference>
<feature type="compositionally biased region" description="Basic residues" evidence="4">
    <location>
        <begin position="644"/>
        <end position="665"/>
    </location>
</feature>
<evidence type="ECO:0000313" key="5">
    <source>
        <dbReference type="EMBL" id="KAK3943285.1"/>
    </source>
</evidence>
<keyword evidence="3" id="KW-0539">Nucleus</keyword>
<dbReference type="GO" id="GO:0006383">
    <property type="term" value="P:transcription by RNA polymerase III"/>
    <property type="evidence" value="ECO:0007669"/>
    <property type="project" value="TreeGrafter"/>
</dbReference>
<feature type="compositionally biased region" description="Basic and acidic residues" evidence="4">
    <location>
        <begin position="631"/>
        <end position="643"/>
    </location>
</feature>
<keyword evidence="6" id="KW-1185">Reference proteome</keyword>
<dbReference type="Proteomes" id="UP001303473">
    <property type="component" value="Unassembled WGS sequence"/>
</dbReference>
<organism evidence="5 6">
    <name type="scientific">Diplogelasinospora grovesii</name>
    <dbReference type="NCBI Taxonomy" id="303347"/>
    <lineage>
        <taxon>Eukaryota</taxon>
        <taxon>Fungi</taxon>
        <taxon>Dikarya</taxon>
        <taxon>Ascomycota</taxon>
        <taxon>Pezizomycotina</taxon>
        <taxon>Sordariomycetes</taxon>
        <taxon>Sordariomycetidae</taxon>
        <taxon>Sordariales</taxon>
        <taxon>Diplogelasinosporaceae</taxon>
        <taxon>Diplogelasinospora</taxon>
    </lineage>
</organism>